<dbReference type="EMBL" id="ML143426">
    <property type="protein sequence ID" value="TBU27972.1"/>
    <property type="molecule type" value="Genomic_DNA"/>
</dbReference>
<reference evidence="1" key="1">
    <citation type="submission" date="2019-01" db="EMBL/GenBank/DDBJ databases">
        <title>Draft genome sequences of three monokaryotic isolates of the white-rot basidiomycete fungus Dichomitus squalens.</title>
        <authorList>
            <consortium name="DOE Joint Genome Institute"/>
            <person name="Lopez S.C."/>
            <person name="Andreopoulos B."/>
            <person name="Pangilinan J."/>
            <person name="Lipzen A."/>
            <person name="Riley R."/>
            <person name="Ahrendt S."/>
            <person name="Ng V."/>
            <person name="Barry K."/>
            <person name="Daum C."/>
            <person name="Grigoriev I.V."/>
            <person name="Hilden K.S."/>
            <person name="Makela M.R."/>
            <person name="de Vries R.P."/>
        </authorList>
    </citation>
    <scope>NUCLEOTIDE SEQUENCE [LARGE SCALE GENOMIC DNA]</scope>
    <source>
        <strain evidence="1">OM18370.1</strain>
    </source>
</reference>
<dbReference type="Proteomes" id="UP000292957">
    <property type="component" value="Unassembled WGS sequence"/>
</dbReference>
<accession>A0A4Q9MNL3</accession>
<protein>
    <submittedName>
        <fullName evidence="1">Uncharacterized protein</fullName>
    </submittedName>
</protein>
<dbReference type="AlphaFoldDB" id="A0A4Q9MNL3"/>
<gene>
    <name evidence="1" type="ORF">BD311DRAFT_695651</name>
</gene>
<sequence>MVPTPLVGIPSHHHCGSTKTSLVRCRGTRIALEPDHIVRGHENGILLRSLTLNQRDCDVQCANRPFELASSPKFMALADRQVRPKRKPVASSRIQAMP</sequence>
<organism evidence="1">
    <name type="scientific">Dichomitus squalens</name>
    <dbReference type="NCBI Taxonomy" id="114155"/>
    <lineage>
        <taxon>Eukaryota</taxon>
        <taxon>Fungi</taxon>
        <taxon>Dikarya</taxon>
        <taxon>Basidiomycota</taxon>
        <taxon>Agaricomycotina</taxon>
        <taxon>Agaricomycetes</taxon>
        <taxon>Polyporales</taxon>
        <taxon>Polyporaceae</taxon>
        <taxon>Dichomitus</taxon>
    </lineage>
</organism>
<proteinExistence type="predicted"/>
<evidence type="ECO:0000313" key="1">
    <source>
        <dbReference type="EMBL" id="TBU27972.1"/>
    </source>
</evidence>
<name>A0A4Q9MNL3_9APHY</name>